<evidence type="ECO:0000313" key="10">
    <source>
        <dbReference type="EMBL" id="CAH0514867.1"/>
    </source>
</evidence>
<dbReference type="Proteomes" id="UP001160483">
    <property type="component" value="Unassembled WGS sequence"/>
</dbReference>
<dbReference type="InterPro" id="IPR003347">
    <property type="entry name" value="JmjC_dom"/>
</dbReference>
<proteinExistence type="predicted"/>
<dbReference type="Proteomes" id="UP001158986">
    <property type="component" value="Unassembled WGS sequence"/>
</dbReference>
<comment type="caution">
    <text evidence="9">The sequence shown here is derived from an EMBL/GenBank/DDBJ whole genome shotgun (WGS) entry which is preliminary data.</text>
</comment>
<dbReference type="InterPro" id="IPR056520">
    <property type="entry name" value="ARM_KDM8_N"/>
</dbReference>
<dbReference type="GO" id="GO:0046872">
    <property type="term" value="F:metal ion binding"/>
    <property type="evidence" value="ECO:0007669"/>
    <property type="project" value="UniProtKB-KW"/>
</dbReference>
<dbReference type="SMART" id="SM00558">
    <property type="entry name" value="JmjC"/>
    <property type="match status" value="1"/>
</dbReference>
<dbReference type="EMBL" id="CAKLCB010000084">
    <property type="protein sequence ID" value="CAH0514867.1"/>
    <property type="molecule type" value="Genomic_DNA"/>
</dbReference>
<dbReference type="PANTHER" id="PTHR12461">
    <property type="entry name" value="HYPOXIA-INDUCIBLE FACTOR 1 ALPHA INHIBITOR-RELATED"/>
    <property type="match status" value="1"/>
</dbReference>
<evidence type="ECO:0000313" key="12">
    <source>
        <dbReference type="Proteomes" id="UP001160483"/>
    </source>
</evidence>
<dbReference type="PROSITE" id="PS51184">
    <property type="entry name" value="JMJC"/>
    <property type="match status" value="1"/>
</dbReference>
<dbReference type="Gene3D" id="2.60.120.650">
    <property type="entry name" value="Cupin"/>
    <property type="match status" value="1"/>
</dbReference>
<protein>
    <recommendedName>
        <fullName evidence="8">JmjC domain-containing protein</fullName>
    </recommendedName>
</protein>
<feature type="domain" description="JmjC" evidence="8">
    <location>
        <begin position="281"/>
        <end position="451"/>
    </location>
</feature>
<dbReference type="EMBL" id="CAKKTJ010000086">
    <property type="protein sequence ID" value="CAH0473695.1"/>
    <property type="molecule type" value="Genomic_DNA"/>
</dbReference>
<keyword evidence="7" id="KW-0539">Nucleus</keyword>
<dbReference type="GO" id="GO:0005634">
    <property type="term" value="C:nucleus"/>
    <property type="evidence" value="ECO:0007669"/>
    <property type="project" value="UniProtKB-SubCell"/>
</dbReference>
<gene>
    <name evidence="10" type="ORF">PBS001_LOCUS1604</name>
    <name evidence="9" type="ORF">PBS003_LOCUS574</name>
</gene>
<reference evidence="9 11" key="1">
    <citation type="submission" date="2021-11" db="EMBL/GenBank/DDBJ databases">
        <authorList>
            <person name="Islam A."/>
            <person name="Islam S."/>
            <person name="Flora M.S."/>
            <person name="Rahman M."/>
            <person name="Ziaur R.M."/>
            <person name="Epstein J.H."/>
            <person name="Hassan M."/>
            <person name="Klassen M."/>
            <person name="Woodard K."/>
            <person name="Webb A."/>
            <person name="Webby R.J."/>
            <person name="El Zowalaty M.E."/>
        </authorList>
    </citation>
    <scope>NUCLEOTIDE SEQUENCE</scope>
    <source>
        <strain evidence="10">Pbs1</strain>
        <strain evidence="9">Pbs3</strain>
    </source>
</reference>
<keyword evidence="4" id="KW-0223">Dioxygenase</keyword>
<evidence type="ECO:0000313" key="11">
    <source>
        <dbReference type="Proteomes" id="UP001158986"/>
    </source>
</evidence>
<dbReference type="SUPFAM" id="SSF51197">
    <property type="entry name" value="Clavaminate synthase-like"/>
    <property type="match status" value="1"/>
</dbReference>
<sequence length="451" mass="51295">MRVAIGAVEVELVLMPLFLQHLCDMGGAAIADLLVRATHLKDAEKVETLVKAAYERCWEKLHCGSWKEVSPVWRQAFGLASVLQASCLFRHQESLKCLKMLDMCLMMAGPLAPPGTHKLIDGIERQLASAGQTSNERRHFKKRRLDEEALFISDDIEAQRPQLRFPIQRMKMPTLEEFCYHMMLRNEPVILTGAMEFWPALGRAAGPNRAWKSIKYLRRVAGLRTVPVEMGSSYLGEDWGQELMTLNEFLDRHIIPSLAKHKDNSDDDVTRTKPSLPKKLGYLAQHRLFDQIPALRRDIIIPDYCNVQRIEDDDAEDVNEDEDIAINCWFGPGGTVSPLHFDPKDNLLCQVVGAKYVRLYAQNESEKLYPIEGLLSNTSQVQVKDPDVERFPQFCHAKYLECILREGEMLYIPPKSGSRVTRAVHGHASRKRESLLVAPLPLVPLYSKLRS</sequence>
<evidence type="ECO:0000256" key="1">
    <source>
        <dbReference type="ARBA" id="ARBA00001954"/>
    </source>
</evidence>
<evidence type="ECO:0000313" key="9">
    <source>
        <dbReference type="EMBL" id="CAH0473695.1"/>
    </source>
</evidence>
<dbReference type="GO" id="GO:0051213">
    <property type="term" value="F:dioxygenase activity"/>
    <property type="evidence" value="ECO:0007669"/>
    <property type="project" value="UniProtKB-KW"/>
</dbReference>
<comment type="cofactor">
    <cofactor evidence="1">
        <name>Fe(2+)</name>
        <dbReference type="ChEBI" id="CHEBI:29033"/>
    </cofactor>
</comment>
<dbReference type="AlphaFoldDB" id="A0AAU9KL98"/>
<dbReference type="Pfam" id="PF13621">
    <property type="entry name" value="Cupin_8"/>
    <property type="match status" value="1"/>
</dbReference>
<evidence type="ECO:0000256" key="2">
    <source>
        <dbReference type="ARBA" id="ARBA00004123"/>
    </source>
</evidence>
<keyword evidence="5" id="KW-0560">Oxidoreductase</keyword>
<evidence type="ECO:0000256" key="7">
    <source>
        <dbReference type="ARBA" id="ARBA00023242"/>
    </source>
</evidence>
<keyword evidence="11" id="KW-1185">Reference proteome</keyword>
<dbReference type="InterPro" id="IPR041667">
    <property type="entry name" value="Cupin_8"/>
</dbReference>
<name>A0AAU9KL98_9STRA</name>
<evidence type="ECO:0000259" key="8">
    <source>
        <dbReference type="PROSITE" id="PS51184"/>
    </source>
</evidence>
<keyword evidence="6" id="KW-0408">Iron</keyword>
<keyword evidence="3" id="KW-0479">Metal-binding</keyword>
<evidence type="ECO:0000256" key="6">
    <source>
        <dbReference type="ARBA" id="ARBA00023004"/>
    </source>
</evidence>
<comment type="subcellular location">
    <subcellularLocation>
        <location evidence="2">Nucleus</location>
    </subcellularLocation>
</comment>
<dbReference type="Pfam" id="PF24472">
    <property type="entry name" value="ARM_KDM8_N"/>
    <property type="match status" value="1"/>
</dbReference>
<evidence type="ECO:0000256" key="5">
    <source>
        <dbReference type="ARBA" id="ARBA00023002"/>
    </source>
</evidence>
<accession>A0AAU9KL98</accession>
<dbReference type="PANTHER" id="PTHR12461:SF105">
    <property type="entry name" value="HYPOXIA-INDUCIBLE FACTOR 1-ALPHA INHIBITOR"/>
    <property type="match status" value="1"/>
</dbReference>
<evidence type="ECO:0000256" key="3">
    <source>
        <dbReference type="ARBA" id="ARBA00022723"/>
    </source>
</evidence>
<evidence type="ECO:0000256" key="4">
    <source>
        <dbReference type="ARBA" id="ARBA00022964"/>
    </source>
</evidence>
<organism evidence="9 12">
    <name type="scientific">Peronospora belbahrii</name>
    <dbReference type="NCBI Taxonomy" id="622444"/>
    <lineage>
        <taxon>Eukaryota</taxon>
        <taxon>Sar</taxon>
        <taxon>Stramenopiles</taxon>
        <taxon>Oomycota</taxon>
        <taxon>Peronosporomycetes</taxon>
        <taxon>Peronosporales</taxon>
        <taxon>Peronosporaceae</taxon>
        <taxon>Peronospora</taxon>
    </lineage>
</organism>